<sequence>MVLELVFSEADSGLRAVDALRRHYNFSNRRIKQIKFHGYFKLNQQTELLTVTVRAGDVAEIVDDISELKPLTLKEGAAQYVIFQNRWFVACNKPAGMLTHPNFHQPENSLSKKISDSEVHLINRLDKDSSGLVLLASNAYAHALFAALPEEKYYLTCVYGRVEAVNAGAEFLPKDAILQVEEILASGLLPELEGAARTAYIAYPICRREGSIIERRISNEKGKNCLTFYRVLGYNPEINVSLLLCRIVTGRTHQIRLHCLSIGHPLLGETLYDLRALAEMAKLPLAERHVSFKKEIGAEEQLKLDELRFSDNPLSTCAYRRLLSNLLELPPADLNSAAILTAPLYRQYCELNRLCQRQFLHSWCLKFANPLPQAKKSASAAPAAASYCLFAPPAEDMQNFLNCNFPQQAAALNTFQKTHFQIAPADETTNLQTVTAAESLRQKAQDLALNGRPLPDLKRYYEKYKS</sequence>
<dbReference type="InterPro" id="IPR050188">
    <property type="entry name" value="RluA_PseudoU_synthase"/>
</dbReference>
<feature type="domain" description="Pseudouridine synthase RsuA/RluA-like" evidence="5">
    <location>
        <begin position="88"/>
        <end position="260"/>
    </location>
</feature>
<evidence type="ECO:0000313" key="7">
    <source>
        <dbReference type="Proteomes" id="UP001220478"/>
    </source>
</evidence>
<dbReference type="PANTHER" id="PTHR21600:SF44">
    <property type="entry name" value="RIBOSOMAL LARGE SUBUNIT PSEUDOURIDINE SYNTHASE D"/>
    <property type="match status" value="1"/>
</dbReference>
<name>A0ABY8C4E8_9FIRM</name>
<dbReference type="RefSeq" id="WP_315571683.1">
    <property type="nucleotide sequence ID" value="NZ_CP118868.1"/>
</dbReference>
<evidence type="ECO:0000256" key="1">
    <source>
        <dbReference type="ARBA" id="ARBA00000073"/>
    </source>
</evidence>
<dbReference type="Pfam" id="PF00849">
    <property type="entry name" value="PseudoU_synth_2"/>
    <property type="match status" value="1"/>
</dbReference>
<dbReference type="InterPro" id="IPR020103">
    <property type="entry name" value="PsdUridine_synth_cat_dom_sf"/>
</dbReference>
<organism evidence="6 7">
    <name type="scientific">Amygdalobacter indicium</name>
    <dbReference type="NCBI Taxonomy" id="3029272"/>
    <lineage>
        <taxon>Bacteria</taxon>
        <taxon>Bacillati</taxon>
        <taxon>Bacillota</taxon>
        <taxon>Clostridia</taxon>
        <taxon>Eubacteriales</taxon>
        <taxon>Oscillospiraceae</taxon>
        <taxon>Amygdalobacter</taxon>
    </lineage>
</organism>
<dbReference type="PANTHER" id="PTHR21600">
    <property type="entry name" value="MITOCHONDRIAL RNA PSEUDOURIDINE SYNTHASE"/>
    <property type="match status" value="1"/>
</dbReference>
<comment type="catalytic activity">
    <reaction evidence="1">
        <text>a uridine in RNA = a pseudouridine in RNA</text>
        <dbReference type="Rhea" id="RHEA:48348"/>
        <dbReference type="Rhea" id="RHEA-COMP:12068"/>
        <dbReference type="Rhea" id="RHEA-COMP:12069"/>
        <dbReference type="ChEBI" id="CHEBI:65314"/>
        <dbReference type="ChEBI" id="CHEBI:65315"/>
    </reaction>
</comment>
<dbReference type="SUPFAM" id="SSF55120">
    <property type="entry name" value="Pseudouridine synthase"/>
    <property type="match status" value="1"/>
</dbReference>
<accession>A0ABY8C4E8</accession>
<evidence type="ECO:0000256" key="4">
    <source>
        <dbReference type="ARBA" id="ARBA00033164"/>
    </source>
</evidence>
<keyword evidence="7" id="KW-1185">Reference proteome</keyword>
<dbReference type="EMBL" id="CP118868">
    <property type="protein sequence ID" value="WEG35562.1"/>
    <property type="molecule type" value="Genomic_DNA"/>
</dbReference>
<protein>
    <recommendedName>
        <fullName evidence="3">RNA pseudouridylate synthase</fullName>
    </recommendedName>
    <alternativeName>
        <fullName evidence="4">RNA-uridine isomerase</fullName>
    </alternativeName>
</protein>
<dbReference type="InterPro" id="IPR006145">
    <property type="entry name" value="PsdUridine_synth_RsuA/RluA"/>
</dbReference>
<evidence type="ECO:0000256" key="3">
    <source>
        <dbReference type="ARBA" id="ARBA00031870"/>
    </source>
</evidence>
<reference evidence="6 7" key="1">
    <citation type="submission" date="2023-02" db="EMBL/GenBank/DDBJ databases">
        <title>Novel Oscillospiraceae bacterial genomes.</title>
        <authorList>
            <person name="Srinivasan S."/>
            <person name="Austin M.N."/>
            <person name="Fiedler T.L."/>
            <person name="Strenk S.M."/>
            <person name="Agnew K.J."/>
            <person name="Nagana Gowda G.A."/>
            <person name="Raftery D."/>
            <person name="Beamer M.A."/>
            <person name="Achilles S.L."/>
            <person name="Wiesenfeld H.C."/>
            <person name="Fredricks D.N."/>
            <person name="Hillier S.L."/>
        </authorList>
    </citation>
    <scope>NUCLEOTIDE SEQUENCE [LARGE SCALE GENOMIC DNA]</scope>
    <source>
        <strain evidence="6 7">CHIC02 1186E3-8</strain>
    </source>
</reference>
<proteinExistence type="inferred from homology"/>
<evidence type="ECO:0000256" key="2">
    <source>
        <dbReference type="ARBA" id="ARBA00010876"/>
    </source>
</evidence>
<dbReference type="Proteomes" id="UP001220478">
    <property type="component" value="Chromosome"/>
</dbReference>
<evidence type="ECO:0000259" key="5">
    <source>
        <dbReference type="Pfam" id="PF00849"/>
    </source>
</evidence>
<dbReference type="Gene3D" id="3.30.2350.10">
    <property type="entry name" value="Pseudouridine synthase"/>
    <property type="match status" value="1"/>
</dbReference>
<comment type="similarity">
    <text evidence="2">Belongs to the pseudouridine synthase RluA family.</text>
</comment>
<dbReference type="CDD" id="cd02869">
    <property type="entry name" value="PseudoU_synth_RluA_like"/>
    <property type="match status" value="1"/>
</dbReference>
<evidence type="ECO:0000313" key="6">
    <source>
        <dbReference type="EMBL" id="WEG35562.1"/>
    </source>
</evidence>
<gene>
    <name evidence="6" type="ORF">PYS61_06510</name>
</gene>